<evidence type="ECO:0000256" key="1">
    <source>
        <dbReference type="SAM" id="MobiDB-lite"/>
    </source>
</evidence>
<feature type="region of interest" description="Disordered" evidence="1">
    <location>
        <begin position="14"/>
        <end position="34"/>
    </location>
</feature>
<accession>A0A3B0Z8K0</accession>
<dbReference type="EMBL" id="UOFQ01000150">
    <property type="protein sequence ID" value="VAW89718.1"/>
    <property type="molecule type" value="Genomic_DNA"/>
</dbReference>
<sequence length="106" mass="11495">MGDTDKHRTLLASLRSQGAANDGSGDMLLLPGDRDESESANLKRKVISLGRNVLRIIDSGNEINRAGILKKVGRYVTQVESDLKEDPAQAGYLKLLCEINNAIKAC</sequence>
<gene>
    <name evidence="2" type="ORF">MNBD_GAMMA17-886</name>
</gene>
<dbReference type="AlphaFoldDB" id="A0A3B0Z8K0"/>
<organism evidence="2">
    <name type="scientific">hydrothermal vent metagenome</name>
    <dbReference type="NCBI Taxonomy" id="652676"/>
    <lineage>
        <taxon>unclassified sequences</taxon>
        <taxon>metagenomes</taxon>
        <taxon>ecological metagenomes</taxon>
    </lineage>
</organism>
<name>A0A3B0Z8K0_9ZZZZ</name>
<protein>
    <submittedName>
        <fullName evidence="2">Uncharacterized protein</fullName>
    </submittedName>
</protein>
<evidence type="ECO:0000313" key="2">
    <source>
        <dbReference type="EMBL" id="VAW89718.1"/>
    </source>
</evidence>
<reference evidence="2" key="1">
    <citation type="submission" date="2018-06" db="EMBL/GenBank/DDBJ databases">
        <authorList>
            <person name="Zhirakovskaya E."/>
        </authorList>
    </citation>
    <scope>NUCLEOTIDE SEQUENCE</scope>
</reference>
<proteinExistence type="predicted"/>